<reference evidence="1" key="1">
    <citation type="submission" date="2022-04" db="EMBL/GenBank/DDBJ databases">
        <authorList>
            <person name="Friedrich I."/>
            <person name="Schneider D."/>
            <person name="Poehlein A."/>
            <person name="Hertel R."/>
            <person name="Daniel R."/>
        </authorList>
    </citation>
    <scope>NUCLEOTIDE SEQUENCE</scope>
</reference>
<name>A0A9E7SS88_9CAUD</name>
<accession>A0A9E7SS88</accession>
<dbReference type="EMBL" id="ON529850">
    <property type="protein sequence ID" value="UTC28491.1"/>
    <property type="molecule type" value="Genomic_DNA"/>
</dbReference>
<gene>
    <name evidence="1" type="ORF">GURKE_04890</name>
</gene>
<organism evidence="1 2">
    <name type="scientific">Brevundimonas phage vB_BpoS-Gurke</name>
    <dbReference type="NCBI Taxonomy" id="2948599"/>
    <lineage>
        <taxon>Viruses</taxon>
        <taxon>Duplodnaviria</taxon>
        <taxon>Heunggongvirae</taxon>
        <taxon>Uroviricota</taxon>
        <taxon>Caudoviricetes</taxon>
        <taxon>Jeanschmidtviridae</taxon>
        <taxon>Kikimoravirus</taxon>
        <taxon>Kikimoravirus gurke</taxon>
    </lineage>
</organism>
<evidence type="ECO:0000313" key="2">
    <source>
        <dbReference type="Proteomes" id="UP001055634"/>
    </source>
</evidence>
<proteinExistence type="predicted"/>
<keyword evidence="2" id="KW-1185">Reference proteome</keyword>
<evidence type="ECO:0000313" key="1">
    <source>
        <dbReference type="EMBL" id="UTC28491.1"/>
    </source>
</evidence>
<protein>
    <submittedName>
        <fullName evidence="1">Uncharacterized protein</fullName>
    </submittedName>
</protein>
<sequence length="249" mass="26286">MTAPVTINYIVSLQVEGGAVNPAHIRRSLEFAVSHYMDAEGLTHEDDDGSVTEFQVQPEFLTLSLAQNTDPLTLRLCRQLEDLESGGSLGHYAAQAALAVLANNWSEAGAVYVADAEEAANLLNLYAREAGEYPNAVAVTAHEAVCKLKAADSLTQMADDGEGDYAASLHQATKEAHRAAQAAMQACLQAILAPTGVNAETVNATHIAGRLRDGAATQTMMESILQAAKAILPGEAPILDLDALPPLKR</sequence>
<dbReference type="Proteomes" id="UP001055634">
    <property type="component" value="Segment"/>
</dbReference>